<proteinExistence type="predicted"/>
<comment type="caution">
    <text evidence="2">The sequence shown here is derived from an EMBL/GenBank/DDBJ whole genome shotgun (WGS) entry which is preliminary data.</text>
</comment>
<organism evidence="2 3">
    <name type="scientific">SAR86 cluster bacterium</name>
    <dbReference type="NCBI Taxonomy" id="2030880"/>
    <lineage>
        <taxon>Bacteria</taxon>
        <taxon>Pseudomonadati</taxon>
        <taxon>Pseudomonadota</taxon>
        <taxon>Gammaproteobacteria</taxon>
        <taxon>SAR86 cluster</taxon>
    </lineage>
</organism>
<keyword evidence="1" id="KW-0472">Membrane</keyword>
<keyword evidence="1" id="KW-1133">Transmembrane helix</keyword>
<sequence>MLSILRALRERTFSGRYLQYAAGEVLLIITGIMLVLSFDNWMQQRDDAEYELLLLSQIEIALLQDRAIIDEAYLTRLERKEAGLFETMRLAANQGSVSESHFLDLFDQIDTDFVFSYDSGAYEALRTSGLDRLSNNELRTNLIAFYDFMLPAYQRLLFKRNDIYDQEILQLRKDIVIPKVISTGVNEFEIQLTVKPENVLSHPSFLRILEMEDIKAANQRARITFIIERYEEIISTLGGELE</sequence>
<evidence type="ECO:0000313" key="2">
    <source>
        <dbReference type="EMBL" id="PCJ22493.1"/>
    </source>
</evidence>
<feature type="transmembrane region" description="Helical" evidence="1">
    <location>
        <begin position="20"/>
        <end position="38"/>
    </location>
</feature>
<reference evidence="3" key="1">
    <citation type="submission" date="2017-08" db="EMBL/GenBank/DDBJ databases">
        <title>A dynamic microbial community with high functional redundancy inhabits the cold, oxic subseafloor aquifer.</title>
        <authorList>
            <person name="Tully B.J."/>
            <person name="Wheat C.G."/>
            <person name="Glazer B.T."/>
            <person name="Huber J.A."/>
        </authorList>
    </citation>
    <scope>NUCLEOTIDE SEQUENCE [LARGE SCALE GENOMIC DNA]</scope>
</reference>
<dbReference type="Proteomes" id="UP000218327">
    <property type="component" value="Unassembled WGS sequence"/>
</dbReference>
<evidence type="ECO:0000256" key="1">
    <source>
        <dbReference type="SAM" id="Phobius"/>
    </source>
</evidence>
<gene>
    <name evidence="2" type="ORF">COA96_14280</name>
</gene>
<evidence type="ECO:0000313" key="3">
    <source>
        <dbReference type="Proteomes" id="UP000218327"/>
    </source>
</evidence>
<accession>A0A2A5AT57</accession>
<dbReference type="AlphaFoldDB" id="A0A2A5AT57"/>
<dbReference type="EMBL" id="NVVJ01000059">
    <property type="protein sequence ID" value="PCJ22493.1"/>
    <property type="molecule type" value="Genomic_DNA"/>
</dbReference>
<keyword evidence="1" id="KW-0812">Transmembrane</keyword>
<name>A0A2A5AT57_9GAMM</name>
<protein>
    <submittedName>
        <fullName evidence="2">Uncharacterized protein</fullName>
    </submittedName>
</protein>